<dbReference type="InterPro" id="IPR017585">
    <property type="entry name" value="SAF_FlgA"/>
</dbReference>
<evidence type="ECO:0000256" key="1">
    <source>
        <dbReference type="ARBA" id="ARBA00004418"/>
    </source>
</evidence>
<dbReference type="EMBL" id="CP011299">
    <property type="protein sequence ID" value="ANF17085.1"/>
    <property type="molecule type" value="Genomic_DNA"/>
</dbReference>
<comment type="subcellular location">
    <subcellularLocation>
        <location evidence="1">Periplasm</location>
    </subcellularLocation>
</comment>
<keyword evidence="5" id="KW-0574">Periplasm</keyword>
<comment type="function">
    <text evidence="6">Involved in the assembly process of the P-ring formation. It may associate with FlgF on the rod constituting a structure essential for the P-ring assembly or may act as a modulator protein for the P-ring assembly.</text>
</comment>
<dbReference type="STRING" id="118110.XW81_01555"/>
<feature type="domain" description="SAF" evidence="7">
    <location>
        <begin position="128"/>
        <end position="190"/>
    </location>
</feature>
<evidence type="ECO:0000313" key="8">
    <source>
        <dbReference type="EMBL" id="ANF17085.1"/>
    </source>
</evidence>
<evidence type="ECO:0000256" key="6">
    <source>
        <dbReference type="ARBA" id="ARBA00025643"/>
    </source>
</evidence>
<dbReference type="SMART" id="SM00858">
    <property type="entry name" value="SAF"/>
    <property type="match status" value="1"/>
</dbReference>
<evidence type="ECO:0000256" key="4">
    <source>
        <dbReference type="ARBA" id="ARBA00022729"/>
    </source>
</evidence>
<dbReference type="GO" id="GO:0044780">
    <property type="term" value="P:bacterial-type flagellum assembly"/>
    <property type="evidence" value="ECO:0007669"/>
    <property type="project" value="InterPro"/>
</dbReference>
<dbReference type="InterPro" id="IPR013974">
    <property type="entry name" value="SAF"/>
</dbReference>
<dbReference type="Proteomes" id="UP000077654">
    <property type="component" value="Chromosome"/>
</dbReference>
<dbReference type="Gene3D" id="3.90.1210.10">
    <property type="entry name" value="Antifreeze-like/N-acetylneuraminic acid synthase C-terminal domain"/>
    <property type="match status" value="1"/>
</dbReference>
<dbReference type="Pfam" id="PF13144">
    <property type="entry name" value="ChapFlgA"/>
    <property type="match status" value="1"/>
</dbReference>
<accession>A0A172WDS8</accession>
<name>A0A172WDS8_BUCSC</name>
<organism evidence="8 9">
    <name type="scientific">Buchnera aphidicola subsp. Schlechtendalia chinensis</name>
    <dbReference type="NCBI Taxonomy" id="118110"/>
    <lineage>
        <taxon>Bacteria</taxon>
        <taxon>Pseudomonadati</taxon>
        <taxon>Pseudomonadota</taxon>
        <taxon>Gammaproteobacteria</taxon>
        <taxon>Enterobacterales</taxon>
        <taxon>Erwiniaceae</taxon>
        <taxon>Buchnera</taxon>
    </lineage>
</organism>
<evidence type="ECO:0000256" key="2">
    <source>
        <dbReference type="ARBA" id="ARBA00010474"/>
    </source>
</evidence>
<dbReference type="CDD" id="cd11614">
    <property type="entry name" value="SAF_CpaB_FlgA_like"/>
    <property type="match status" value="1"/>
</dbReference>
<gene>
    <name evidence="8" type="ORF">XW81_01555</name>
</gene>
<keyword evidence="4" id="KW-0732">Signal</keyword>
<proteinExistence type="inferred from homology"/>
<dbReference type="PANTHER" id="PTHR36307">
    <property type="entry name" value="FLAGELLA BASAL BODY P-RING FORMATION PROTEIN FLGA"/>
    <property type="match status" value="1"/>
</dbReference>
<comment type="similarity">
    <text evidence="2">Belongs to the FlgA family.</text>
</comment>
<evidence type="ECO:0000256" key="5">
    <source>
        <dbReference type="ARBA" id="ARBA00022764"/>
    </source>
</evidence>
<evidence type="ECO:0000259" key="7">
    <source>
        <dbReference type="SMART" id="SM00858"/>
    </source>
</evidence>
<evidence type="ECO:0000313" key="9">
    <source>
        <dbReference type="Proteomes" id="UP000077654"/>
    </source>
</evidence>
<dbReference type="Gene3D" id="2.30.30.760">
    <property type="match status" value="1"/>
</dbReference>
<dbReference type="OrthoDB" id="7065435at2"/>
<dbReference type="GO" id="GO:0042597">
    <property type="term" value="C:periplasmic space"/>
    <property type="evidence" value="ECO:0007669"/>
    <property type="project" value="UniProtKB-SubCell"/>
</dbReference>
<dbReference type="InterPro" id="IPR039246">
    <property type="entry name" value="Flagellar_FlgA"/>
</dbReference>
<protein>
    <recommendedName>
        <fullName evidence="3">Flagella basal body P-ring formation protein FlgA</fullName>
    </recommendedName>
</protein>
<dbReference type="PATRIC" id="fig|118110.3.peg.312"/>
<dbReference type="PANTHER" id="PTHR36307:SF1">
    <property type="entry name" value="FLAGELLA BASAL BODY P-RING FORMATION PROTEIN FLGA"/>
    <property type="match status" value="1"/>
</dbReference>
<dbReference type="AlphaFoldDB" id="A0A172WDS8"/>
<reference evidence="8 9" key="1">
    <citation type="submission" date="2015-04" db="EMBL/GenBank/DDBJ databases">
        <title>Buchnera aphidicola assembly.</title>
        <authorList>
            <person name="Zhang Y."/>
        </authorList>
    </citation>
    <scope>NUCLEOTIDE SEQUENCE [LARGE SCALE GENOMIC DNA]</scope>
    <source>
        <strain evidence="8 9">SC</strain>
    </source>
</reference>
<evidence type="ECO:0000256" key="3">
    <source>
        <dbReference type="ARBA" id="ARBA00014754"/>
    </source>
</evidence>
<keyword evidence="9" id="KW-1185">Reference proteome</keyword>
<sequence>MFIEKLLYVYFLNKNLIDFLDFRLFIMLGENMNFKMRIFLLLFFFIHCSVQAQDFQEHLISFLKAYDRVHFNNSIIVLCNDCSPKTWETCPFPKFILLDSIKSSEFNNVKVICEKSYHILKVKFINIGEYFIASRNIVKGTKITDKDIFVKYGHLNKIPVDAYTNQNDVLGLVSTKDIKKNEFITKSLFCPIWLIKLNQKVSVIIKSSGFTIFAEGNSINNAYEGQEVKVKLNNGTIILGIAKDRNSVIVYK</sequence>
<dbReference type="NCBIfam" id="TIGR03170">
    <property type="entry name" value="flgA_cterm"/>
    <property type="match status" value="1"/>
</dbReference>